<organism evidence="1 2">
    <name type="scientific">Entomophthora muscae</name>
    <dbReference type="NCBI Taxonomy" id="34485"/>
    <lineage>
        <taxon>Eukaryota</taxon>
        <taxon>Fungi</taxon>
        <taxon>Fungi incertae sedis</taxon>
        <taxon>Zoopagomycota</taxon>
        <taxon>Entomophthoromycotina</taxon>
        <taxon>Entomophthoromycetes</taxon>
        <taxon>Entomophthorales</taxon>
        <taxon>Entomophthoraceae</taxon>
        <taxon>Entomophthora</taxon>
    </lineage>
</organism>
<reference evidence="1" key="1">
    <citation type="submission" date="2022-04" db="EMBL/GenBank/DDBJ databases">
        <title>Genome of the entomopathogenic fungus Entomophthora muscae.</title>
        <authorList>
            <person name="Elya C."/>
            <person name="Lovett B.R."/>
            <person name="Lee E."/>
            <person name="Macias A.M."/>
            <person name="Hajek A.E."/>
            <person name="De Bivort B.L."/>
            <person name="Kasson M.T."/>
            <person name="De Fine Licht H.H."/>
            <person name="Stajich J.E."/>
        </authorList>
    </citation>
    <scope>NUCLEOTIDE SEQUENCE</scope>
    <source>
        <strain evidence="1">Berkeley</strain>
    </source>
</reference>
<keyword evidence="2" id="KW-1185">Reference proteome</keyword>
<evidence type="ECO:0000313" key="2">
    <source>
        <dbReference type="Proteomes" id="UP001165960"/>
    </source>
</evidence>
<gene>
    <name evidence="1" type="ORF">DSO57_1009216</name>
</gene>
<dbReference type="Proteomes" id="UP001165960">
    <property type="component" value="Unassembled WGS sequence"/>
</dbReference>
<accession>A0ACC2SWI4</accession>
<evidence type="ECO:0000313" key="1">
    <source>
        <dbReference type="EMBL" id="KAJ9066467.1"/>
    </source>
</evidence>
<sequence>MSSSSISTFSANTGATVLAAALRQLQVEVIFGIVGIPVVEVAEACIAEGIRFIGCRNEQTASYAAGAYGYLTGKPGVCLVVSGPGVVHALSGLYNAQANCWPMILIGGSCESSQVGRGAFQELDQVAACRPYSKYSGRPLTIEAIPSVLDQAYRNSVSGRPGPTYVDFPADLIRGLASNNSSPLSSFKKPNSQAAHDSIQRAAEILLSAKRPLIIVGKGVGLAHAEDELAELVALTGAPFLPSPMAKGMISDLHPLCAGASRSQALQHADVVLVVGARLNWMFQFGRRFNVNAKLLVADIEPEEINRNRAAEVALVGDLKSTLKQLIQMLSLRKKEIINPTPFVNMLADGSKRNAERTRLQIQQSGSPMNHYMAISTIQDRLNASLPSGDYVLVSEGARTMDVTRVLVPSQLPRRRLDAGTLGAMGVGMGYAIAAQLAYPSKRVVAIFGDSAFGFSAMDVETAIRYKLPLIIIVINNGGIYHGLDDLSTLDPSKYPSFALSPNTNYELLSKIAPGSTSGYSVRSPAELNTALEKALRHEASLSIINVHIDHRPASQGLYWMDSSSTSGKL</sequence>
<dbReference type="EMBL" id="QTSX02004289">
    <property type="protein sequence ID" value="KAJ9066467.1"/>
    <property type="molecule type" value="Genomic_DNA"/>
</dbReference>
<proteinExistence type="predicted"/>
<protein>
    <submittedName>
        <fullName evidence="1">Uncharacterized protein</fullName>
    </submittedName>
</protein>
<name>A0ACC2SWI4_9FUNG</name>
<comment type="caution">
    <text evidence="1">The sequence shown here is derived from an EMBL/GenBank/DDBJ whole genome shotgun (WGS) entry which is preliminary data.</text>
</comment>